<dbReference type="AlphaFoldDB" id="A0A7X8SKX3"/>
<keyword evidence="1" id="KW-0812">Transmembrane</keyword>
<dbReference type="Gene3D" id="3.30.565.10">
    <property type="entry name" value="Histidine kinase-like ATPase, C-terminal domain"/>
    <property type="match status" value="1"/>
</dbReference>
<evidence type="ECO:0000259" key="3">
    <source>
        <dbReference type="Pfam" id="PF14501"/>
    </source>
</evidence>
<name>A0A7X8SKX3_9BACT</name>
<dbReference type="InterPro" id="IPR010559">
    <property type="entry name" value="Sig_transdc_His_kin_internal"/>
</dbReference>
<gene>
    <name evidence="4" type="ORF">HGP29_12475</name>
</gene>
<dbReference type="PANTHER" id="PTHR34220:SF7">
    <property type="entry name" value="SENSOR HISTIDINE KINASE YPDA"/>
    <property type="match status" value="1"/>
</dbReference>
<comment type="caution">
    <text evidence="4">The sequence shown here is derived from an EMBL/GenBank/DDBJ whole genome shotgun (WGS) entry which is preliminary data.</text>
</comment>
<dbReference type="GO" id="GO:0016020">
    <property type="term" value="C:membrane"/>
    <property type="evidence" value="ECO:0007669"/>
    <property type="project" value="InterPro"/>
</dbReference>
<evidence type="ECO:0000259" key="2">
    <source>
        <dbReference type="Pfam" id="PF06580"/>
    </source>
</evidence>
<evidence type="ECO:0000256" key="1">
    <source>
        <dbReference type="SAM" id="Phobius"/>
    </source>
</evidence>
<keyword evidence="4" id="KW-0418">Kinase</keyword>
<keyword evidence="4" id="KW-0808">Transferase</keyword>
<feature type="domain" description="Sensor histidine kinase NatK-like C-terminal" evidence="3">
    <location>
        <begin position="254"/>
        <end position="318"/>
    </location>
</feature>
<evidence type="ECO:0000313" key="4">
    <source>
        <dbReference type="EMBL" id="NLR92032.1"/>
    </source>
</evidence>
<feature type="transmembrane region" description="Helical" evidence="1">
    <location>
        <begin position="118"/>
        <end position="135"/>
    </location>
</feature>
<keyword evidence="1" id="KW-1133">Transmembrane helix</keyword>
<feature type="transmembrane region" description="Helical" evidence="1">
    <location>
        <begin position="45"/>
        <end position="66"/>
    </location>
</feature>
<protein>
    <submittedName>
        <fullName evidence="4">Histidine kinase</fullName>
    </submittedName>
</protein>
<organism evidence="4 5">
    <name type="scientific">Flammeovirga agarivorans</name>
    <dbReference type="NCBI Taxonomy" id="2726742"/>
    <lineage>
        <taxon>Bacteria</taxon>
        <taxon>Pseudomonadati</taxon>
        <taxon>Bacteroidota</taxon>
        <taxon>Cytophagia</taxon>
        <taxon>Cytophagales</taxon>
        <taxon>Flammeovirgaceae</taxon>
        <taxon>Flammeovirga</taxon>
    </lineage>
</organism>
<dbReference type="EMBL" id="JABAIL010000003">
    <property type="protein sequence ID" value="NLR92032.1"/>
    <property type="molecule type" value="Genomic_DNA"/>
</dbReference>
<proteinExistence type="predicted"/>
<dbReference type="InterPro" id="IPR032834">
    <property type="entry name" value="NatK-like_C"/>
</dbReference>
<dbReference type="SUPFAM" id="SSF55874">
    <property type="entry name" value="ATPase domain of HSP90 chaperone/DNA topoisomerase II/histidine kinase"/>
    <property type="match status" value="1"/>
</dbReference>
<feature type="domain" description="Signal transduction histidine kinase internal region" evidence="2">
    <location>
        <begin position="151"/>
        <end position="228"/>
    </location>
</feature>
<dbReference type="Pfam" id="PF14501">
    <property type="entry name" value="HATPase_c_5"/>
    <property type="match status" value="1"/>
</dbReference>
<dbReference type="InterPro" id="IPR036890">
    <property type="entry name" value="HATPase_C_sf"/>
</dbReference>
<evidence type="ECO:0000313" key="5">
    <source>
        <dbReference type="Proteomes" id="UP000585050"/>
    </source>
</evidence>
<dbReference type="InterPro" id="IPR050640">
    <property type="entry name" value="Bact_2-comp_sensor_kinase"/>
</dbReference>
<dbReference type="Proteomes" id="UP000585050">
    <property type="component" value="Unassembled WGS sequence"/>
</dbReference>
<accession>A0A7X8SKX3</accession>
<reference evidence="4 5" key="1">
    <citation type="submission" date="2020-04" db="EMBL/GenBank/DDBJ databases">
        <title>Flammeovirga sp. SR4, a novel species isolated from seawater.</title>
        <authorList>
            <person name="Wang X."/>
        </authorList>
    </citation>
    <scope>NUCLEOTIDE SEQUENCE [LARGE SCALE GENOMIC DNA]</scope>
    <source>
        <strain evidence="4 5">SR4</strain>
    </source>
</reference>
<keyword evidence="5" id="KW-1185">Reference proteome</keyword>
<dbReference type="PANTHER" id="PTHR34220">
    <property type="entry name" value="SENSOR HISTIDINE KINASE YPDA"/>
    <property type="match status" value="1"/>
</dbReference>
<feature type="transmembrane region" description="Helical" evidence="1">
    <location>
        <begin position="7"/>
        <end position="25"/>
    </location>
</feature>
<feature type="transmembrane region" description="Helical" evidence="1">
    <location>
        <begin position="73"/>
        <end position="98"/>
    </location>
</feature>
<sequence>MNLSRTYFISILGYFMAFFLLYIFEDYFSLQFQWLGLKHFVLLDFASALLKCGLTILGMKLCFYFIEIKKITLGIVSILLCFIIILYLNTELMWFFKWNYYISSNFRSTISVEDFSEVFFPFGIGAGIEIVFEYLKQLKIRQALILEKTKAELNFLKGQLSPHFLFNTINTIFWLIVKDPKNAQDLLLTLSDMLRYQLYECEQDFVPLKKEVDYLNHLIKIQNFRKRENVKVDVIINFENDNYQIPPLLFLPLVENALKYVSQREDEENFIYVNLQQNGNSCVFKIRNSTDDSVIQLSDDKKYSGIGLSNIKKRLNLLYGDNFEFSTYQLNNIYHASVKI</sequence>
<dbReference type="Pfam" id="PF06580">
    <property type="entry name" value="His_kinase"/>
    <property type="match status" value="1"/>
</dbReference>
<keyword evidence="1" id="KW-0472">Membrane</keyword>
<dbReference type="GO" id="GO:0000155">
    <property type="term" value="F:phosphorelay sensor kinase activity"/>
    <property type="evidence" value="ECO:0007669"/>
    <property type="project" value="InterPro"/>
</dbReference>